<dbReference type="PROSITE" id="PS51257">
    <property type="entry name" value="PROKAR_LIPOPROTEIN"/>
    <property type="match status" value="1"/>
</dbReference>
<gene>
    <name evidence="3" type="ORF">I5V89_13030</name>
    <name evidence="2" type="ORF">QEG23_002120</name>
</gene>
<evidence type="ECO:0000313" key="3">
    <source>
        <dbReference type="EMBL" id="MBH1790795.1"/>
    </source>
</evidence>
<protein>
    <recommendedName>
        <fullName evidence="5">Lipoprotein</fullName>
    </recommendedName>
</protein>
<feature type="signal peptide" evidence="1">
    <location>
        <begin position="1"/>
        <end position="22"/>
    </location>
</feature>
<reference evidence="3" key="1">
    <citation type="submission" date="2020-11" db="EMBL/GenBank/DDBJ databases">
        <title>Enhanced detection system for hospital associated transmission using whole genome sequencing surveillance.</title>
        <authorList>
            <person name="Harrison L.H."/>
            <person name="Van Tyne D."/>
            <person name="Marsh J.W."/>
            <person name="Griffith M.P."/>
            <person name="Snyder D.J."/>
            <person name="Cooper V.S."/>
            <person name="Mustapha M."/>
        </authorList>
    </citation>
    <scope>NUCLEOTIDE SEQUENCE</scope>
    <source>
        <strain evidence="3">STEN00053</strain>
    </source>
</reference>
<reference evidence="2" key="2">
    <citation type="submission" date="2022-07" db="EMBL/GenBank/DDBJ databases">
        <authorList>
            <consortium name="DAFM: The Division of Animal and Food Microbiology"/>
        </authorList>
    </citation>
    <scope>NUCLEOTIDE SEQUENCE</scope>
    <source>
        <strain evidence="2">19MO01SH01-2</strain>
    </source>
</reference>
<keyword evidence="1" id="KW-0732">Signal</keyword>
<feature type="chain" id="PRO_5044384958" description="Lipoprotein" evidence="1">
    <location>
        <begin position="23"/>
        <end position="120"/>
    </location>
</feature>
<accession>A0A2R3Q2I0</accession>
<dbReference type="Proteomes" id="UP001218208">
    <property type="component" value="Unassembled WGS sequence"/>
</dbReference>
<comment type="caution">
    <text evidence="3">The sequence shown here is derived from an EMBL/GenBank/DDBJ whole genome shotgun (WGS) entry which is preliminary data.</text>
</comment>
<evidence type="ECO:0000313" key="2">
    <source>
        <dbReference type="EMBL" id="EKT4092603.1"/>
    </source>
</evidence>
<dbReference type="AlphaFoldDB" id="A0A2R3Q2I0"/>
<dbReference type="RefSeq" id="WP_046272117.1">
    <property type="nucleotide sequence ID" value="NZ_AP021908.1"/>
</dbReference>
<evidence type="ECO:0000256" key="1">
    <source>
        <dbReference type="SAM" id="SignalP"/>
    </source>
</evidence>
<dbReference type="EMBL" id="ABLOJW010000010">
    <property type="protein sequence ID" value="EKT4092603.1"/>
    <property type="molecule type" value="Genomic_DNA"/>
</dbReference>
<name>A0A2R3Q2I0_STEMA</name>
<evidence type="ECO:0000313" key="4">
    <source>
        <dbReference type="Proteomes" id="UP000634179"/>
    </source>
</evidence>
<dbReference type="Proteomes" id="UP000634179">
    <property type="component" value="Unassembled WGS sequence"/>
</dbReference>
<dbReference type="EMBL" id="JADUOV010000008">
    <property type="protein sequence ID" value="MBH1790795.1"/>
    <property type="molecule type" value="Genomic_DNA"/>
</dbReference>
<organism evidence="3 4">
    <name type="scientific">Stenotrophomonas maltophilia</name>
    <name type="common">Pseudomonas maltophilia</name>
    <name type="synonym">Xanthomonas maltophilia</name>
    <dbReference type="NCBI Taxonomy" id="40324"/>
    <lineage>
        <taxon>Bacteria</taxon>
        <taxon>Pseudomonadati</taxon>
        <taxon>Pseudomonadota</taxon>
        <taxon>Gammaproteobacteria</taxon>
        <taxon>Lysobacterales</taxon>
        <taxon>Lysobacteraceae</taxon>
        <taxon>Stenotrophomonas</taxon>
        <taxon>Stenotrophomonas maltophilia group</taxon>
    </lineage>
</organism>
<sequence>MKATHVSLALITAGLAACSSKADLPTIEQVAHAYEAHANANLSSEMGQRIEVWGWKDLTADCTSSGPQRATCVTGGTLDVVGFQGGQQLKPDPVPVPSAYDFIFEKQPTGWVPVGAQKKG</sequence>
<evidence type="ECO:0008006" key="5">
    <source>
        <dbReference type="Google" id="ProtNLM"/>
    </source>
</evidence>
<proteinExistence type="predicted"/>